<dbReference type="InterPro" id="IPR032870">
    <property type="entry name" value="ALKBH7-like"/>
</dbReference>
<dbReference type="GO" id="GO:0005759">
    <property type="term" value="C:mitochondrial matrix"/>
    <property type="evidence" value="ECO:0007669"/>
    <property type="project" value="TreeGrafter"/>
</dbReference>
<name>A0AA38PIW9_9AGAR</name>
<dbReference type="InterPro" id="IPR037151">
    <property type="entry name" value="AlkB-like_sf"/>
</dbReference>
<dbReference type="PANTHER" id="PTHR21052">
    <property type="entry name" value="SPERMATOGENESIS ASSOCIATED 11-RELATED"/>
    <property type="match status" value="1"/>
</dbReference>
<evidence type="ECO:0000313" key="2">
    <source>
        <dbReference type="EMBL" id="KAJ3843351.1"/>
    </source>
</evidence>
<dbReference type="Pfam" id="PF13532">
    <property type="entry name" value="2OG-FeII_Oxy_2"/>
    <property type="match status" value="1"/>
</dbReference>
<dbReference type="Gene3D" id="2.60.120.590">
    <property type="entry name" value="Alpha-ketoglutarate-dependent dioxygenase AlkB-like"/>
    <property type="match status" value="1"/>
</dbReference>
<comment type="caution">
    <text evidence="2">The sequence shown here is derived from an EMBL/GenBank/DDBJ whole genome shotgun (WGS) entry which is preliminary data.</text>
</comment>
<dbReference type="SUPFAM" id="SSF51197">
    <property type="entry name" value="Clavaminate synthase-like"/>
    <property type="match status" value="1"/>
</dbReference>
<dbReference type="EMBL" id="MU805978">
    <property type="protein sequence ID" value="KAJ3843351.1"/>
    <property type="molecule type" value="Genomic_DNA"/>
</dbReference>
<gene>
    <name evidence="2" type="ORF">F5878DRAFT_292518</name>
</gene>
<dbReference type="GO" id="GO:0006631">
    <property type="term" value="P:fatty acid metabolic process"/>
    <property type="evidence" value="ECO:0007669"/>
    <property type="project" value="TreeGrafter"/>
</dbReference>
<dbReference type="GO" id="GO:0006974">
    <property type="term" value="P:DNA damage response"/>
    <property type="evidence" value="ECO:0007669"/>
    <property type="project" value="InterPro"/>
</dbReference>
<keyword evidence="3" id="KW-1185">Reference proteome</keyword>
<dbReference type="PANTHER" id="PTHR21052:SF0">
    <property type="entry name" value="ALPHA-KETOGLUTARATE-DEPENDENT DIOXYGENASE ALKB HOMOLOG 7, MITOCHONDRIAL"/>
    <property type="match status" value="1"/>
</dbReference>
<dbReference type="InterPro" id="IPR027450">
    <property type="entry name" value="AlkB-like"/>
</dbReference>
<dbReference type="GO" id="GO:0016706">
    <property type="term" value="F:2-oxoglutarate-dependent dioxygenase activity"/>
    <property type="evidence" value="ECO:0007669"/>
    <property type="project" value="TreeGrafter"/>
</dbReference>
<protein>
    <recommendedName>
        <fullName evidence="1">Alpha-ketoglutarate-dependent dioxygenase AlkB-like domain-containing protein</fullName>
    </recommendedName>
</protein>
<accession>A0AA38PIW9</accession>
<proteinExistence type="predicted"/>
<organism evidence="2 3">
    <name type="scientific">Lentinula raphanica</name>
    <dbReference type="NCBI Taxonomy" id="153919"/>
    <lineage>
        <taxon>Eukaryota</taxon>
        <taxon>Fungi</taxon>
        <taxon>Dikarya</taxon>
        <taxon>Basidiomycota</taxon>
        <taxon>Agaricomycotina</taxon>
        <taxon>Agaricomycetes</taxon>
        <taxon>Agaricomycetidae</taxon>
        <taxon>Agaricales</taxon>
        <taxon>Marasmiineae</taxon>
        <taxon>Omphalotaceae</taxon>
        <taxon>Lentinula</taxon>
    </lineage>
</organism>
<dbReference type="Proteomes" id="UP001163846">
    <property type="component" value="Unassembled WGS sequence"/>
</dbReference>
<feature type="domain" description="Alpha-ketoglutarate-dependent dioxygenase AlkB-like" evidence="1">
    <location>
        <begin position="21"/>
        <end position="221"/>
    </location>
</feature>
<dbReference type="AlphaFoldDB" id="A0AA38PIW9"/>
<reference evidence="2" key="1">
    <citation type="submission" date="2022-08" db="EMBL/GenBank/DDBJ databases">
        <authorList>
            <consortium name="DOE Joint Genome Institute"/>
            <person name="Min B."/>
            <person name="Riley R."/>
            <person name="Sierra-Patev S."/>
            <person name="Naranjo-Ortiz M."/>
            <person name="Looney B."/>
            <person name="Konkel Z."/>
            <person name="Slot J.C."/>
            <person name="Sakamoto Y."/>
            <person name="Steenwyk J.L."/>
            <person name="Rokas A."/>
            <person name="Carro J."/>
            <person name="Camarero S."/>
            <person name="Ferreira P."/>
            <person name="Molpeceres G."/>
            <person name="Ruiz-Duenas F.J."/>
            <person name="Serrano A."/>
            <person name="Henrissat B."/>
            <person name="Drula E."/>
            <person name="Hughes K.W."/>
            <person name="Mata J.L."/>
            <person name="Ishikawa N.K."/>
            <person name="Vargas-Isla R."/>
            <person name="Ushijima S."/>
            <person name="Smith C.A."/>
            <person name="Ahrendt S."/>
            <person name="Andreopoulos W."/>
            <person name="He G."/>
            <person name="Labutti K."/>
            <person name="Lipzen A."/>
            <person name="Ng V."/>
            <person name="Sandor L."/>
            <person name="Barry K."/>
            <person name="Martinez A.T."/>
            <person name="Xiao Y."/>
            <person name="Gibbons J.G."/>
            <person name="Terashima K."/>
            <person name="Hibbett D.S."/>
            <person name="Grigoriev I.V."/>
        </authorList>
    </citation>
    <scope>NUCLEOTIDE SEQUENCE</scope>
    <source>
        <strain evidence="2">TFB9207</strain>
    </source>
</reference>
<evidence type="ECO:0000313" key="3">
    <source>
        <dbReference type="Proteomes" id="UP001163846"/>
    </source>
</evidence>
<sequence>MLSGRLLSSLASLRGFIPSDFQLFPNFFPLSEQTTLLSAALHRLDAVGSRRYQRKRERFRSSIKASSDSNHEDPLSGLFLPDDCYEFLEGHYDGVIHNYREMHLASWPTTEYPELIPILSRLHSKLPSADIQTHLLHLASDGEILPHVDNLSASGRWILGVSLGSDRILRLENCANPDERAEILLPSGSLYIQSNTVRFQYKHSILRSDTFANGSRQRMSIMIRDLPDIHASH</sequence>
<evidence type="ECO:0000259" key="1">
    <source>
        <dbReference type="Pfam" id="PF13532"/>
    </source>
</evidence>